<name>A0A2V1K8U5_9BURK</name>
<dbReference type="AlphaFoldDB" id="A0A2V1K8U5"/>
<keyword evidence="2" id="KW-1185">Reference proteome</keyword>
<proteinExistence type="predicted"/>
<dbReference type="EMBL" id="QETA01000001">
    <property type="protein sequence ID" value="PWF25402.1"/>
    <property type="molecule type" value="Genomic_DNA"/>
</dbReference>
<dbReference type="Proteomes" id="UP000245212">
    <property type="component" value="Unassembled WGS sequence"/>
</dbReference>
<organism evidence="1 2">
    <name type="scientific">Corticimicrobacter populi</name>
    <dbReference type="NCBI Taxonomy" id="2175229"/>
    <lineage>
        <taxon>Bacteria</taxon>
        <taxon>Pseudomonadati</taxon>
        <taxon>Pseudomonadota</taxon>
        <taxon>Betaproteobacteria</taxon>
        <taxon>Burkholderiales</taxon>
        <taxon>Alcaligenaceae</taxon>
        <taxon>Corticimicrobacter</taxon>
    </lineage>
</organism>
<dbReference type="InterPro" id="IPR021333">
    <property type="entry name" value="DUF2946"/>
</dbReference>
<comment type="caution">
    <text evidence="1">The sequence shown here is derived from an EMBL/GenBank/DDBJ whole genome shotgun (WGS) entry which is preliminary data.</text>
</comment>
<sequence>MPARRYAPRYAHGFMRLLVCMGLLLWLARAMLPTGYMPDGDALRQGNLSLIFCSAEGHGDPAARTAWYEQEGQALPGLLDTGDESPATDMATCPFALMAGAVPPPSTQALPGPMIRLTRAPLPVLMLPAATPAPAGPPLGSRAPPAHIFTT</sequence>
<protein>
    <submittedName>
        <fullName evidence="1">DUF2946 domain-containing protein</fullName>
    </submittedName>
</protein>
<evidence type="ECO:0000313" key="1">
    <source>
        <dbReference type="EMBL" id="PWF25402.1"/>
    </source>
</evidence>
<accession>A0A2V1K8U5</accession>
<gene>
    <name evidence="1" type="ORF">DD235_04500</name>
</gene>
<dbReference type="Pfam" id="PF11162">
    <property type="entry name" value="DUF2946"/>
    <property type="match status" value="1"/>
</dbReference>
<evidence type="ECO:0000313" key="2">
    <source>
        <dbReference type="Proteomes" id="UP000245212"/>
    </source>
</evidence>
<dbReference type="RefSeq" id="WP_109060805.1">
    <property type="nucleotide sequence ID" value="NZ_QETA01000001.1"/>
</dbReference>
<reference evidence="2" key="1">
    <citation type="submission" date="2018-05" db="EMBL/GenBank/DDBJ databases">
        <authorList>
            <person name="Li Y."/>
        </authorList>
    </citation>
    <scope>NUCLEOTIDE SEQUENCE [LARGE SCALE GENOMIC DNA]</scope>
    <source>
        <strain evidence="2">3d-2-2</strain>
    </source>
</reference>